<dbReference type="InterPro" id="IPR011337">
    <property type="entry name" value="DNA_rep_MutH/RE_typeII_Sau3AI"/>
</dbReference>
<dbReference type="NCBIfam" id="NF040973">
    <property type="entry name" value="restrict_Sau3AI"/>
    <property type="match status" value="1"/>
</dbReference>
<keyword evidence="3 5" id="KW-0378">Hydrolase</keyword>
<dbReference type="Gene3D" id="3.40.600.10">
    <property type="entry name" value="DNA mismatch repair MutH/Restriction endonuclease, type II"/>
    <property type="match status" value="2"/>
</dbReference>
<reference evidence="5 6" key="1">
    <citation type="submission" date="2016-08" db="EMBL/GenBank/DDBJ databases">
        <authorList>
            <person name="Loux V."/>
            <person name="Rue O."/>
        </authorList>
    </citation>
    <scope>NUCLEOTIDE SEQUENCE [LARGE SCALE GENOMIC DNA]</scope>
    <source>
        <strain evidence="5 6">WSBC_10311</strain>
    </source>
</reference>
<evidence type="ECO:0000313" key="5">
    <source>
        <dbReference type="EMBL" id="SCC69085.1"/>
    </source>
</evidence>
<keyword evidence="1" id="KW-0540">Nuclease</keyword>
<gene>
    <name evidence="5" type="ORF">BC10311_06254</name>
</gene>
<organism evidence="5 6">
    <name type="scientific">Bacillus wiedmannii</name>
    <dbReference type="NCBI Taxonomy" id="1890302"/>
    <lineage>
        <taxon>Bacteria</taxon>
        <taxon>Bacillati</taxon>
        <taxon>Bacillota</taxon>
        <taxon>Bacilli</taxon>
        <taxon>Bacillales</taxon>
        <taxon>Bacillaceae</taxon>
        <taxon>Bacillus</taxon>
        <taxon>Bacillus cereus group</taxon>
    </lineage>
</organism>
<evidence type="ECO:0000259" key="4">
    <source>
        <dbReference type="SMART" id="SM00927"/>
    </source>
</evidence>
<evidence type="ECO:0000256" key="2">
    <source>
        <dbReference type="ARBA" id="ARBA00022759"/>
    </source>
</evidence>
<keyword evidence="2" id="KW-0255">Endonuclease</keyword>
<dbReference type="REBASE" id="177502">
    <property type="entry name" value="Bce10311ORF6254P"/>
</dbReference>
<dbReference type="InterPro" id="IPR037057">
    <property type="entry name" value="DNA_rep_MutH/T2_RE_sf"/>
</dbReference>
<dbReference type="InterPro" id="IPR011335">
    <property type="entry name" value="Restrct_endonuc-II-like"/>
</dbReference>
<dbReference type="SMART" id="SM00927">
    <property type="entry name" value="MutH"/>
    <property type="match status" value="1"/>
</dbReference>
<dbReference type="RefSeq" id="WP_088107581.1">
    <property type="nucleotide sequence ID" value="NZ_FMBG01000025.1"/>
</dbReference>
<dbReference type="EMBL" id="FMBG01000025">
    <property type="protein sequence ID" value="SCC69085.1"/>
    <property type="molecule type" value="Genomic_DNA"/>
</dbReference>
<sequence>MSNIYNSKEKVHKRALEAIGKTLGEIDVKNTKNVKNKSYPGNVIEQIWFDHPADNYAEPDFPEAGVELKVTPIDKQIKNVKGKKVKKLIAGERLVLNKINYQNEYGKSFEQSSFWHKNKLIELIQYYRRDVSHKKKISSGELIEDKTKFKVLYANLLSMSELKDFGLPKDTIIEISEKDLEIIKQDWKKISEYINSGKAEQLSEGLTNYLGACTKSTTGDDFTKQKFTDVPAKPRAYSFKSKFINKLINNHIIGQDHTEAINSIVKDVSELKKKTLEEIIISRFTPYYGMKQSELIQNLGIEVGKNHSQKNINNILIRGILNLPATTDEVTSEEIEKAEISLKTVTLRMGQPKEHFKFMGIPSFLELVNESWEESRVYDFLERKKFLLLIFNDFNKQKKDSNSYETNPEKITFLGAKFWNMPIPDIDGAVKRVWKTEVEKLKNGVELTFTKNKNNEIRIYNNFIKPSLEDILHLRPDAKVAQYRLKYYRDVVVKGTPKKILMNNSRKLPHPATWINRPESEKEKFTDEYMTKQAWWLSKDYIYEQIKDLL</sequence>
<protein>
    <submittedName>
        <fullName evidence="5">Type-2 restriction enzyme Sau3AI</fullName>
        <ecNumber evidence="5">3.1.21.4</ecNumber>
    </submittedName>
</protein>
<dbReference type="EC" id="3.1.21.4" evidence="5"/>
<dbReference type="SUPFAM" id="SSF52980">
    <property type="entry name" value="Restriction endonuclease-like"/>
    <property type="match status" value="2"/>
</dbReference>
<dbReference type="GO" id="GO:0003677">
    <property type="term" value="F:DNA binding"/>
    <property type="evidence" value="ECO:0007669"/>
    <property type="project" value="InterPro"/>
</dbReference>
<evidence type="ECO:0000256" key="3">
    <source>
        <dbReference type="ARBA" id="ARBA00022801"/>
    </source>
</evidence>
<dbReference type="CDD" id="cd22356">
    <property type="entry name" value="Sau3AI_N-like"/>
    <property type="match status" value="1"/>
</dbReference>
<dbReference type="GO" id="GO:0009036">
    <property type="term" value="F:type II site-specific deoxyribonuclease activity"/>
    <property type="evidence" value="ECO:0007669"/>
    <property type="project" value="UniProtKB-EC"/>
</dbReference>
<dbReference type="Proteomes" id="UP000195728">
    <property type="component" value="Unassembled WGS sequence"/>
</dbReference>
<name>A0AB37Z1L9_9BACI</name>
<dbReference type="CDD" id="cd22355">
    <property type="entry name" value="Sau3AI_C"/>
    <property type="match status" value="1"/>
</dbReference>
<accession>A0AB37Z1L9</accession>
<dbReference type="AlphaFoldDB" id="A0AB37Z1L9"/>
<feature type="domain" description="DNA mismatch repair MutH/Type II restriction enzyme Sau3AI" evidence="4">
    <location>
        <begin position="51"/>
        <end position="147"/>
    </location>
</feature>
<evidence type="ECO:0000256" key="1">
    <source>
        <dbReference type="ARBA" id="ARBA00022722"/>
    </source>
</evidence>
<proteinExistence type="predicted"/>
<comment type="caution">
    <text evidence="5">The sequence shown here is derived from an EMBL/GenBank/DDBJ whole genome shotgun (WGS) entry which is preliminary data.</text>
</comment>
<dbReference type="Pfam" id="PF02976">
    <property type="entry name" value="MutH"/>
    <property type="match status" value="1"/>
</dbReference>
<evidence type="ECO:0000313" key="6">
    <source>
        <dbReference type="Proteomes" id="UP000195728"/>
    </source>
</evidence>